<comment type="subunit">
    <text evidence="5">May form a complex with LTO1.</text>
</comment>
<dbReference type="GO" id="GO:0005737">
    <property type="term" value="C:cytoplasm"/>
    <property type="evidence" value="ECO:0007669"/>
    <property type="project" value="UniProtKB-SubCell"/>
</dbReference>
<keyword evidence="8" id="KW-0963">Cytoplasm</keyword>
<evidence type="ECO:0000256" key="3">
    <source>
        <dbReference type="ARBA" id="ARBA00004496"/>
    </source>
</evidence>
<evidence type="ECO:0000256" key="10">
    <source>
        <dbReference type="SAM" id="MobiDB-lite"/>
    </source>
</evidence>
<evidence type="ECO:0000256" key="8">
    <source>
        <dbReference type="ARBA" id="ARBA00022490"/>
    </source>
</evidence>
<dbReference type="PANTHER" id="PTHR18829:SF0">
    <property type="entry name" value="PROTEIN YAE1 HOMOLOG"/>
    <property type="match status" value="1"/>
</dbReference>
<sequence length="226" mass="24946">MLRDLPPLRPRISHDEEIFMNGAPGSSPHQHHQDHQAAAVDPLDDVFGSAPSSPTLAAHDAEAPRDRDGRPGVQYQDVSRLRTTHTTNGYREGVAASKEKYIQEGFDEGYSLGGEIGMKAGWCLGVLEGMLVAARRMRTGNSSATTEKVQKLLDDAQRELKLETLFGREYFEDGVWLYHVPEPADDAEPQITFGDVAARHPVLKKWNVAVLSLSKEYGLALPQSRS</sequence>
<evidence type="ECO:0000256" key="4">
    <source>
        <dbReference type="ARBA" id="ARBA00007096"/>
    </source>
</evidence>
<organism evidence="12 13">
    <name type="scientific">Lecanosticta acicola</name>
    <dbReference type="NCBI Taxonomy" id="111012"/>
    <lineage>
        <taxon>Eukaryota</taxon>
        <taxon>Fungi</taxon>
        <taxon>Dikarya</taxon>
        <taxon>Ascomycota</taxon>
        <taxon>Pezizomycotina</taxon>
        <taxon>Dothideomycetes</taxon>
        <taxon>Dothideomycetidae</taxon>
        <taxon>Mycosphaerellales</taxon>
        <taxon>Mycosphaerellaceae</taxon>
        <taxon>Lecanosticta</taxon>
    </lineage>
</organism>
<gene>
    <name evidence="12" type="ORF">LECACI_7A000320</name>
</gene>
<evidence type="ECO:0000256" key="1">
    <source>
        <dbReference type="ARBA" id="ARBA00003836"/>
    </source>
</evidence>
<feature type="compositionally biased region" description="Basic and acidic residues" evidence="10">
    <location>
        <begin position="59"/>
        <end position="70"/>
    </location>
</feature>
<dbReference type="EMBL" id="CAVMBE010000001">
    <property type="protein sequence ID" value="CAK3762541.1"/>
    <property type="molecule type" value="Genomic_DNA"/>
</dbReference>
<keyword evidence="13" id="KW-1185">Reference proteome</keyword>
<comment type="subcellular location">
    <subcellularLocation>
        <location evidence="3">Cytoplasm</location>
    </subcellularLocation>
    <subcellularLocation>
        <location evidence="2">Nucleus</location>
    </subcellularLocation>
</comment>
<evidence type="ECO:0000313" key="12">
    <source>
        <dbReference type="EMBL" id="CAK3762541.1"/>
    </source>
</evidence>
<dbReference type="GO" id="GO:0005634">
    <property type="term" value="C:nucleus"/>
    <property type="evidence" value="ECO:0007669"/>
    <property type="project" value="UniProtKB-SubCell"/>
</dbReference>
<feature type="domain" description="Essential protein Yae1 N-terminal" evidence="11">
    <location>
        <begin position="89"/>
        <end position="126"/>
    </location>
</feature>
<feature type="region of interest" description="Disordered" evidence="10">
    <location>
        <begin position="44"/>
        <end position="76"/>
    </location>
</feature>
<accession>A0AAI8W222</accession>
<dbReference type="InterPro" id="IPR019191">
    <property type="entry name" value="Essential_protein_Yae1_N"/>
</dbReference>
<dbReference type="Pfam" id="PF09811">
    <property type="entry name" value="Yae1_N"/>
    <property type="match status" value="1"/>
</dbReference>
<evidence type="ECO:0000256" key="9">
    <source>
        <dbReference type="ARBA" id="ARBA00023242"/>
    </source>
</evidence>
<name>A0AAI8W222_9PEZI</name>
<dbReference type="PANTHER" id="PTHR18829">
    <property type="entry name" value="PROTEIN YAE1 HOMOLOG"/>
    <property type="match status" value="1"/>
</dbReference>
<evidence type="ECO:0000256" key="7">
    <source>
        <dbReference type="ARBA" id="ARBA00018400"/>
    </source>
</evidence>
<proteinExistence type="inferred from homology"/>
<keyword evidence="9" id="KW-0539">Nucleus</keyword>
<evidence type="ECO:0000256" key="6">
    <source>
        <dbReference type="ARBA" id="ARBA00017286"/>
    </source>
</evidence>
<dbReference type="InterPro" id="IPR038881">
    <property type="entry name" value="Yae1-like"/>
</dbReference>
<comment type="similarity">
    <text evidence="4">Belongs to the YAE1 family.</text>
</comment>
<protein>
    <recommendedName>
        <fullName evidence="7">Protein YAE1</fullName>
    </recommendedName>
    <alternativeName>
        <fullName evidence="6">Protein yae1</fullName>
    </alternativeName>
</protein>
<comment type="function">
    <text evidence="1">The complex LTO1:YAE1 may function as a target specific adapter that probably recruits apo-RPLI1 to the cytosolic iron-sulfur protein assembly (CIA) complex machinery. May be required for biogenesis of the large ribosomal subunit and initiation of translation.</text>
</comment>
<dbReference type="Proteomes" id="UP001296104">
    <property type="component" value="Unassembled WGS sequence"/>
</dbReference>
<evidence type="ECO:0000313" key="13">
    <source>
        <dbReference type="Proteomes" id="UP001296104"/>
    </source>
</evidence>
<feature type="region of interest" description="Disordered" evidence="10">
    <location>
        <begin position="18"/>
        <end position="37"/>
    </location>
</feature>
<dbReference type="AlphaFoldDB" id="A0AAI8W222"/>
<evidence type="ECO:0000259" key="11">
    <source>
        <dbReference type="Pfam" id="PF09811"/>
    </source>
</evidence>
<evidence type="ECO:0000256" key="2">
    <source>
        <dbReference type="ARBA" id="ARBA00004123"/>
    </source>
</evidence>
<reference evidence="12" key="1">
    <citation type="submission" date="2023-11" db="EMBL/GenBank/DDBJ databases">
        <authorList>
            <person name="Alioto T."/>
            <person name="Alioto T."/>
            <person name="Gomez Garrido J."/>
        </authorList>
    </citation>
    <scope>NUCLEOTIDE SEQUENCE</scope>
</reference>
<comment type="caution">
    <text evidence="12">The sequence shown here is derived from an EMBL/GenBank/DDBJ whole genome shotgun (WGS) entry which is preliminary data.</text>
</comment>
<evidence type="ECO:0000256" key="5">
    <source>
        <dbReference type="ARBA" id="ARBA00011427"/>
    </source>
</evidence>